<feature type="region of interest" description="Disordered" evidence="3">
    <location>
        <begin position="325"/>
        <end position="359"/>
    </location>
</feature>
<proteinExistence type="predicted"/>
<dbReference type="SMART" id="SM00360">
    <property type="entry name" value="RRM"/>
    <property type="match status" value="2"/>
</dbReference>
<dbReference type="PANTHER" id="PTHR21245">
    <property type="entry name" value="HETEROGENEOUS NUCLEAR RIBONUCLEOPROTEIN"/>
    <property type="match status" value="1"/>
</dbReference>
<dbReference type="CDD" id="cd00590">
    <property type="entry name" value="RRM_SF"/>
    <property type="match status" value="1"/>
</dbReference>
<dbReference type="InterPro" id="IPR035979">
    <property type="entry name" value="RBD_domain_sf"/>
</dbReference>
<keyword evidence="1 2" id="KW-0694">RNA-binding</keyword>
<feature type="domain" description="RRM" evidence="4">
    <location>
        <begin position="89"/>
        <end position="168"/>
    </location>
</feature>
<dbReference type="GO" id="GO:1990904">
    <property type="term" value="C:ribonucleoprotein complex"/>
    <property type="evidence" value="ECO:0007669"/>
    <property type="project" value="UniProtKB-KW"/>
</dbReference>
<feature type="region of interest" description="Disordered" evidence="3">
    <location>
        <begin position="1"/>
        <end position="89"/>
    </location>
</feature>
<feature type="region of interest" description="Disordered" evidence="3">
    <location>
        <begin position="167"/>
        <end position="228"/>
    </location>
</feature>
<accession>A0A1C1CAK6</accession>
<organism evidence="5 6">
    <name type="scientific">Cladophialophora carrionii</name>
    <dbReference type="NCBI Taxonomy" id="86049"/>
    <lineage>
        <taxon>Eukaryota</taxon>
        <taxon>Fungi</taxon>
        <taxon>Dikarya</taxon>
        <taxon>Ascomycota</taxon>
        <taxon>Pezizomycotina</taxon>
        <taxon>Eurotiomycetes</taxon>
        <taxon>Chaetothyriomycetidae</taxon>
        <taxon>Chaetothyriales</taxon>
        <taxon>Herpotrichiellaceae</taxon>
        <taxon>Cladophialophora</taxon>
    </lineage>
</organism>
<evidence type="ECO:0000256" key="3">
    <source>
        <dbReference type="SAM" id="MobiDB-lite"/>
    </source>
</evidence>
<dbReference type="OrthoDB" id="272703at2759"/>
<name>A0A1C1CAK6_9EURO</name>
<dbReference type="STRING" id="86049.A0A1C1CAK6"/>
<dbReference type="Gene3D" id="3.30.70.330">
    <property type="match status" value="2"/>
</dbReference>
<feature type="compositionally biased region" description="Pro residues" evidence="3">
    <location>
        <begin position="1"/>
        <end position="11"/>
    </location>
</feature>
<keyword evidence="6" id="KW-1185">Reference proteome</keyword>
<dbReference type="eggNOG" id="ENOG502S58E">
    <property type="taxonomic scope" value="Eukaryota"/>
</dbReference>
<evidence type="ECO:0000259" key="4">
    <source>
        <dbReference type="PROSITE" id="PS50102"/>
    </source>
</evidence>
<dbReference type="VEuPathDB" id="FungiDB:G647_03408"/>
<dbReference type="InterPro" id="IPR000504">
    <property type="entry name" value="RRM_dom"/>
</dbReference>
<dbReference type="InterPro" id="IPR012677">
    <property type="entry name" value="Nucleotide-bd_a/b_plait_sf"/>
</dbReference>
<sequence>MEETSSPPPSQPQRQAQTFRSTASSNWRLKDESPRAEQQQQQQQQTRARYNRGQDGGGGGNPQNDHAPSSHSRNRDVHQTSSEEGTPGTRLYVGNLLYTAQRPDIEELFKNYGFNVVGVSMSTDPFTGRNPSYCFVDLDSAEEAQRAMSELNGVEVLGRALRVSPGVAKRHGQGAGGGGGNEMRMKDYERGQGRTRGVRETREQKDGEYNPTFDRWNRGDAQTHWTAPQSEGRRLYIGNMPRIEPQSAHDQEIQGLFAQYAPGIALGAVSKQISPRPAPNPEHGNNQYYCFVDLEKGEDVDAAIEALDGKQGSWGGNVRVNRARNSDRKVVKEQGSLNQERRLLAEGSWRRASAPTEEQ</sequence>
<evidence type="ECO:0000256" key="1">
    <source>
        <dbReference type="ARBA" id="ARBA00022884"/>
    </source>
</evidence>
<dbReference type="PROSITE" id="PS50102">
    <property type="entry name" value="RRM"/>
    <property type="match status" value="2"/>
</dbReference>
<evidence type="ECO:0000313" key="5">
    <source>
        <dbReference type="EMBL" id="OCT45497.1"/>
    </source>
</evidence>
<feature type="domain" description="RRM" evidence="4">
    <location>
        <begin position="233"/>
        <end position="325"/>
    </location>
</feature>
<dbReference type="EMBL" id="LGRB01000019">
    <property type="protein sequence ID" value="OCT45497.1"/>
    <property type="molecule type" value="Genomic_DNA"/>
</dbReference>
<dbReference type="GO" id="GO:0003723">
    <property type="term" value="F:RNA binding"/>
    <property type="evidence" value="ECO:0007669"/>
    <property type="project" value="UniProtKB-UniRule"/>
</dbReference>
<evidence type="ECO:0000313" key="6">
    <source>
        <dbReference type="Proteomes" id="UP000094526"/>
    </source>
</evidence>
<dbReference type="VEuPathDB" id="FungiDB:CLCR_01599"/>
<dbReference type="Proteomes" id="UP000094526">
    <property type="component" value="Unassembled WGS sequence"/>
</dbReference>
<comment type="caution">
    <text evidence="5">The sequence shown here is derived from an EMBL/GenBank/DDBJ whole genome shotgun (WGS) entry which is preliminary data.</text>
</comment>
<feature type="compositionally biased region" description="Basic and acidic residues" evidence="3">
    <location>
        <begin position="183"/>
        <end position="208"/>
    </location>
</feature>
<dbReference type="SUPFAM" id="SSF54928">
    <property type="entry name" value="RNA-binding domain, RBD"/>
    <property type="match status" value="2"/>
</dbReference>
<keyword evidence="5" id="KW-0687">Ribonucleoprotein</keyword>
<dbReference type="Pfam" id="PF00076">
    <property type="entry name" value="RRM_1"/>
    <property type="match status" value="1"/>
</dbReference>
<feature type="compositionally biased region" description="Polar residues" evidence="3">
    <location>
        <begin position="18"/>
        <end position="27"/>
    </location>
</feature>
<dbReference type="AlphaFoldDB" id="A0A1C1CAK6"/>
<protein>
    <submittedName>
        <fullName evidence="5">Putative ribonucleoprotein</fullName>
    </submittedName>
</protein>
<reference evidence="6" key="1">
    <citation type="submission" date="2015-07" db="EMBL/GenBank/DDBJ databases">
        <authorList>
            <person name="Teixeira M.M."/>
            <person name="Souza R.C."/>
            <person name="Almeida L.G."/>
            <person name="Vicente V.A."/>
            <person name="de Hoog S."/>
            <person name="Bocca A.L."/>
            <person name="de Almeida S.R."/>
            <person name="Vasconcelos A.T."/>
            <person name="Felipe M.S."/>
        </authorList>
    </citation>
    <scope>NUCLEOTIDE SEQUENCE [LARGE SCALE GENOMIC DNA]</scope>
    <source>
        <strain evidence="6">KSF</strain>
    </source>
</reference>
<gene>
    <name evidence="5" type="ORF">CLCR_01599</name>
</gene>
<evidence type="ECO:0000256" key="2">
    <source>
        <dbReference type="PROSITE-ProRule" id="PRU00176"/>
    </source>
</evidence>